<gene>
    <name evidence="3" type="ORF">JCM9140_856</name>
</gene>
<dbReference type="AlphaFoldDB" id="W4PZJ0"/>
<evidence type="ECO:0000256" key="2">
    <source>
        <dbReference type="SAM" id="SignalP"/>
    </source>
</evidence>
<dbReference type="RefSeq" id="WP_034742553.1">
    <property type="nucleotide sequence ID" value="NZ_BAUT01000005.1"/>
</dbReference>
<dbReference type="OrthoDB" id="2858037at2"/>
<protein>
    <submittedName>
        <fullName evidence="3">Uncharacterized protein</fullName>
    </submittedName>
</protein>
<dbReference type="Pfam" id="PF10670">
    <property type="entry name" value="DUF4198"/>
    <property type="match status" value="1"/>
</dbReference>
<keyword evidence="1" id="KW-0472">Membrane</keyword>
<evidence type="ECO:0000256" key="1">
    <source>
        <dbReference type="SAM" id="Phobius"/>
    </source>
</evidence>
<accession>W4PZJ0</accession>
<proteinExistence type="predicted"/>
<dbReference type="Proteomes" id="UP000018890">
    <property type="component" value="Unassembled WGS sequence"/>
</dbReference>
<evidence type="ECO:0000313" key="3">
    <source>
        <dbReference type="EMBL" id="GAE24893.1"/>
    </source>
</evidence>
<keyword evidence="1" id="KW-0812">Transmembrane</keyword>
<sequence>MKNTMLILLFAVCCFLFLFPSNISAHELFIQVEENETEQELRVDVLWGHLRDFLDEANHDQYELFVRYPNGDTDQLSIESIGVHAVSYVPITEEGAYTFWAVRKPSTYTPDSGITQLSNQMAKAIHYIGENSSNSNQPIDLNLEIVPAGDTSNFTTGNFESIILLDGVEVSDATVTAYGPEGEILEGASDQNGRIELNLDSSGEWLLKANVRTEETGMLEDEEYEVISQTSTLLIDTSETNEASSTNIWTLAAMFFIGLFIGAAIILLTVKRKSRAI</sequence>
<keyword evidence="2" id="KW-0732">Signal</keyword>
<dbReference type="STRING" id="1236970.JCM9140_856"/>
<organism evidence="3 4">
    <name type="scientific">Halalkalibacter wakoensis JCM 9140</name>
    <dbReference type="NCBI Taxonomy" id="1236970"/>
    <lineage>
        <taxon>Bacteria</taxon>
        <taxon>Bacillati</taxon>
        <taxon>Bacillota</taxon>
        <taxon>Bacilli</taxon>
        <taxon>Bacillales</taxon>
        <taxon>Bacillaceae</taxon>
        <taxon>Halalkalibacter</taxon>
    </lineage>
</organism>
<feature type="chain" id="PRO_5004848096" evidence="2">
    <location>
        <begin position="26"/>
        <end position="277"/>
    </location>
</feature>
<name>W4PZJ0_9BACI</name>
<keyword evidence="1" id="KW-1133">Transmembrane helix</keyword>
<dbReference type="EMBL" id="BAUT01000005">
    <property type="protein sequence ID" value="GAE24893.1"/>
    <property type="molecule type" value="Genomic_DNA"/>
</dbReference>
<keyword evidence="4" id="KW-1185">Reference proteome</keyword>
<evidence type="ECO:0000313" key="4">
    <source>
        <dbReference type="Proteomes" id="UP000018890"/>
    </source>
</evidence>
<comment type="caution">
    <text evidence="3">The sequence shown here is derived from an EMBL/GenBank/DDBJ whole genome shotgun (WGS) entry which is preliminary data.</text>
</comment>
<reference evidence="3" key="1">
    <citation type="journal article" date="2014" name="Genome Announc.">
        <title>Draft Genome Sequences of Three Alkaliphilic Bacillus Strains, Bacillus wakoensis JCM 9140T, Bacillus akibai JCM 9157T, and Bacillus hemicellulosilyticus JCM 9152T.</title>
        <authorList>
            <person name="Yuki M."/>
            <person name="Oshima K."/>
            <person name="Suda W."/>
            <person name="Oshida Y."/>
            <person name="Kitamura K."/>
            <person name="Iida T."/>
            <person name="Hattori M."/>
            <person name="Ohkuma M."/>
        </authorList>
    </citation>
    <scope>NUCLEOTIDE SEQUENCE [LARGE SCALE GENOMIC DNA]</scope>
    <source>
        <strain evidence="3">JCM 9140</strain>
    </source>
</reference>
<dbReference type="InterPro" id="IPR019613">
    <property type="entry name" value="DUF4198"/>
</dbReference>
<feature type="transmembrane region" description="Helical" evidence="1">
    <location>
        <begin position="248"/>
        <end position="270"/>
    </location>
</feature>
<feature type="signal peptide" evidence="2">
    <location>
        <begin position="1"/>
        <end position="25"/>
    </location>
</feature>